<keyword evidence="5 6" id="KW-0472">Membrane</keyword>
<keyword evidence="2 6" id="KW-0812">Transmembrane</keyword>
<evidence type="ECO:0000313" key="9">
    <source>
        <dbReference type="Proteomes" id="UP001187192"/>
    </source>
</evidence>
<name>A0AA87ZEL7_FICCA</name>
<dbReference type="GO" id="GO:0005789">
    <property type="term" value="C:endoplasmic reticulum membrane"/>
    <property type="evidence" value="ECO:0007669"/>
    <property type="project" value="UniProtKB-SubCell"/>
</dbReference>
<organism evidence="8 9">
    <name type="scientific">Ficus carica</name>
    <name type="common">Common fig</name>
    <dbReference type="NCBI Taxonomy" id="3494"/>
    <lineage>
        <taxon>Eukaryota</taxon>
        <taxon>Viridiplantae</taxon>
        <taxon>Streptophyta</taxon>
        <taxon>Embryophyta</taxon>
        <taxon>Tracheophyta</taxon>
        <taxon>Spermatophyta</taxon>
        <taxon>Magnoliopsida</taxon>
        <taxon>eudicotyledons</taxon>
        <taxon>Gunneridae</taxon>
        <taxon>Pentapetalae</taxon>
        <taxon>rosids</taxon>
        <taxon>fabids</taxon>
        <taxon>Rosales</taxon>
        <taxon>Moraceae</taxon>
        <taxon>Ficeae</taxon>
        <taxon>Ficus</taxon>
    </lineage>
</organism>
<dbReference type="InterPro" id="IPR045064">
    <property type="entry name" value="Reticulon-like"/>
</dbReference>
<evidence type="ECO:0000313" key="8">
    <source>
        <dbReference type="EMBL" id="GMN23241.1"/>
    </source>
</evidence>
<keyword evidence="9" id="KW-1185">Reference proteome</keyword>
<gene>
    <name evidence="8" type="ORF">TIFTF001_000055</name>
</gene>
<feature type="transmembrane region" description="Helical" evidence="6">
    <location>
        <begin position="76"/>
        <end position="92"/>
    </location>
</feature>
<comment type="subcellular location">
    <subcellularLocation>
        <location evidence="1 6">Endoplasmic reticulum membrane</location>
        <topology evidence="1 6">Multi-pass membrane protein</topology>
    </subcellularLocation>
</comment>
<evidence type="ECO:0000256" key="5">
    <source>
        <dbReference type="ARBA" id="ARBA00023136"/>
    </source>
</evidence>
<reference evidence="8" key="1">
    <citation type="submission" date="2023-07" db="EMBL/GenBank/DDBJ databases">
        <title>draft genome sequence of fig (Ficus carica).</title>
        <authorList>
            <person name="Takahashi T."/>
            <person name="Nishimura K."/>
        </authorList>
    </citation>
    <scope>NUCLEOTIDE SEQUENCE</scope>
</reference>
<evidence type="ECO:0000256" key="6">
    <source>
        <dbReference type="RuleBase" id="RU363132"/>
    </source>
</evidence>
<dbReference type="Proteomes" id="UP001187192">
    <property type="component" value="Unassembled WGS sequence"/>
</dbReference>
<proteinExistence type="predicted"/>
<dbReference type="PROSITE" id="PS50845">
    <property type="entry name" value="RETICULON"/>
    <property type="match status" value="1"/>
</dbReference>
<feature type="transmembrane region" description="Helical" evidence="6">
    <location>
        <begin position="173"/>
        <end position="199"/>
    </location>
</feature>
<evidence type="ECO:0000256" key="4">
    <source>
        <dbReference type="ARBA" id="ARBA00022989"/>
    </source>
</evidence>
<evidence type="ECO:0000256" key="3">
    <source>
        <dbReference type="ARBA" id="ARBA00022824"/>
    </source>
</evidence>
<sequence length="249" mass="28616">MDPVDVDIADYDFLSDFGDPDDHLDLDHDHDRDDGDFSDAEIEYYLNSTNRLFGRQRPLHLILGGVADIILWRNKEISACVLGGATVLWLLFEWMNFHCLSLFCNVLLLLLASFFIWSNLAAFTNIVPPPEFPDVTLPEGSFVEAALLLRREFHQAIRTLRDDVILGTDFKRFLLVTCPLGVLSILGSWFNFFTLSYLVTVMLMTMPMLYESYEDSVDDFVEKSLVEMKKQYTLLDEKVHHTLQNISSC</sequence>
<dbReference type="PANTHER" id="PTHR10994:SF177">
    <property type="entry name" value="RETICULON-LIKE PROTEIN B15"/>
    <property type="match status" value="1"/>
</dbReference>
<evidence type="ECO:0000256" key="2">
    <source>
        <dbReference type="ARBA" id="ARBA00022692"/>
    </source>
</evidence>
<protein>
    <recommendedName>
        <fullName evidence="6">Reticulon-like protein</fullName>
    </recommendedName>
</protein>
<dbReference type="PANTHER" id="PTHR10994">
    <property type="entry name" value="RETICULON"/>
    <property type="match status" value="1"/>
</dbReference>
<feature type="transmembrane region" description="Helical" evidence="6">
    <location>
        <begin position="99"/>
        <end position="120"/>
    </location>
</feature>
<dbReference type="InterPro" id="IPR003388">
    <property type="entry name" value="Reticulon"/>
</dbReference>
<feature type="domain" description="Reticulon" evidence="7">
    <location>
        <begin position="66"/>
        <end position="239"/>
    </location>
</feature>
<accession>A0AA87ZEL7</accession>
<dbReference type="GO" id="GO:0009617">
    <property type="term" value="P:response to bacterium"/>
    <property type="evidence" value="ECO:0007669"/>
    <property type="project" value="InterPro"/>
</dbReference>
<dbReference type="AlphaFoldDB" id="A0AA87ZEL7"/>
<dbReference type="Pfam" id="PF02453">
    <property type="entry name" value="Reticulon"/>
    <property type="match status" value="1"/>
</dbReference>
<keyword evidence="4 6" id="KW-1133">Transmembrane helix</keyword>
<comment type="caution">
    <text evidence="8">The sequence shown here is derived from an EMBL/GenBank/DDBJ whole genome shotgun (WGS) entry which is preliminary data.</text>
</comment>
<keyword evidence="3 6" id="KW-0256">Endoplasmic reticulum</keyword>
<evidence type="ECO:0000256" key="1">
    <source>
        <dbReference type="ARBA" id="ARBA00004477"/>
    </source>
</evidence>
<evidence type="ECO:0000259" key="7">
    <source>
        <dbReference type="PROSITE" id="PS50845"/>
    </source>
</evidence>
<dbReference type="EMBL" id="BTGU01000001">
    <property type="protein sequence ID" value="GMN23241.1"/>
    <property type="molecule type" value="Genomic_DNA"/>
</dbReference>